<evidence type="ECO:0000256" key="7">
    <source>
        <dbReference type="ARBA" id="ARBA00022755"/>
    </source>
</evidence>
<evidence type="ECO:0000313" key="17">
    <source>
        <dbReference type="Proteomes" id="UP001524383"/>
    </source>
</evidence>
<evidence type="ECO:0000256" key="9">
    <source>
        <dbReference type="ARBA" id="ARBA00024477"/>
    </source>
</evidence>
<dbReference type="NCBIfam" id="TIGR00928">
    <property type="entry name" value="purB"/>
    <property type="match status" value="1"/>
</dbReference>
<dbReference type="Gene3D" id="1.10.40.30">
    <property type="entry name" value="Fumarase/aspartase (C-terminal domain)"/>
    <property type="match status" value="1"/>
</dbReference>
<dbReference type="InterPro" id="IPR008948">
    <property type="entry name" value="L-Aspartase-like"/>
</dbReference>
<name>A0ABD4TJA3_9EURY</name>
<dbReference type="InterPro" id="IPR020557">
    <property type="entry name" value="Fumarate_lyase_CS"/>
</dbReference>
<dbReference type="FunFam" id="1.20.200.10:FF:000008">
    <property type="entry name" value="Adenylosuccinate lyase"/>
    <property type="match status" value="1"/>
</dbReference>
<evidence type="ECO:0000256" key="3">
    <source>
        <dbReference type="ARBA" id="ARBA00008273"/>
    </source>
</evidence>
<comment type="function">
    <text evidence="10">Catalyzes two reactions in de novo purine nucleotide biosynthesis. Catalyzes the breakdown of 5-aminoimidazole- (N-succinylocarboxamide) ribotide (SAICAR or 2-[5-amino-1-(5-phospho-beta-D-ribosyl)imidazole-4-carboxamido]succinate) to 5-aminoimidazole-4-carboxamide ribotide (AICAR or 5-amino-1-(5-phospho-beta-D-ribosyl)imidazole-4-carboxamide) and fumarate, and of adenylosuccinate (ADS or N(6)-(1,2-dicarboxyethyl)-AMP) to adenosine monophosphate (AMP) and fumarate.</text>
</comment>
<dbReference type="Pfam" id="PF00206">
    <property type="entry name" value="Lyase_1"/>
    <property type="match status" value="1"/>
</dbReference>
<dbReference type="PANTHER" id="PTHR43172">
    <property type="entry name" value="ADENYLOSUCCINATE LYASE"/>
    <property type="match status" value="1"/>
</dbReference>
<evidence type="ECO:0000313" key="16">
    <source>
        <dbReference type="EMBL" id="MCQ1537910.1"/>
    </source>
</evidence>
<dbReference type="RefSeq" id="WP_255331843.1">
    <property type="nucleotide sequence ID" value="NZ_VOTZ01000004.1"/>
</dbReference>
<dbReference type="Gene3D" id="1.10.275.60">
    <property type="match status" value="1"/>
</dbReference>
<evidence type="ECO:0000256" key="4">
    <source>
        <dbReference type="ARBA" id="ARBA00011668"/>
    </source>
</evidence>
<dbReference type="EC" id="4.3.2.2" evidence="5 13"/>
<dbReference type="PRINTS" id="PR00145">
    <property type="entry name" value="ARGSUCLYASE"/>
</dbReference>
<comment type="catalytic activity">
    <reaction evidence="9">
        <text>(2S)-2-[5-amino-1-(5-phospho-beta-D-ribosyl)imidazole-4-carboxamido]succinate = 5-amino-1-(5-phospho-beta-D-ribosyl)imidazole-4-carboxamide + fumarate</text>
        <dbReference type="Rhea" id="RHEA:23920"/>
        <dbReference type="ChEBI" id="CHEBI:29806"/>
        <dbReference type="ChEBI" id="CHEBI:58443"/>
        <dbReference type="ChEBI" id="CHEBI:58475"/>
        <dbReference type="EC" id="4.3.2.2"/>
    </reaction>
    <physiologicalReaction direction="left-to-right" evidence="9">
        <dbReference type="Rhea" id="RHEA:23921"/>
    </physiologicalReaction>
</comment>
<evidence type="ECO:0000256" key="1">
    <source>
        <dbReference type="ARBA" id="ARBA00004706"/>
    </source>
</evidence>
<proteinExistence type="inferred from homology"/>
<evidence type="ECO:0000256" key="11">
    <source>
        <dbReference type="ARBA" id="ARBA00030717"/>
    </source>
</evidence>
<dbReference type="PROSITE" id="PS00163">
    <property type="entry name" value="FUMARATE_LYASES"/>
    <property type="match status" value="1"/>
</dbReference>
<gene>
    <name evidence="16" type="ORF">FTO68_02760</name>
</gene>
<keyword evidence="7 14" id="KW-0658">Purine biosynthesis</keyword>
<evidence type="ECO:0000256" key="10">
    <source>
        <dbReference type="ARBA" id="ARBA00025012"/>
    </source>
</evidence>
<dbReference type="Gene3D" id="1.20.200.10">
    <property type="entry name" value="Fumarase/aspartase (Central domain)"/>
    <property type="match status" value="1"/>
</dbReference>
<keyword evidence="17" id="KW-1185">Reference proteome</keyword>
<dbReference type="InterPro" id="IPR004769">
    <property type="entry name" value="Pur_lyase"/>
</dbReference>
<comment type="pathway">
    <text evidence="2 14">Purine metabolism; AMP biosynthesis via de novo pathway; AMP from IMP: step 2/2.</text>
</comment>
<evidence type="ECO:0000256" key="12">
    <source>
        <dbReference type="ARBA" id="ARBA00049115"/>
    </source>
</evidence>
<comment type="subunit">
    <text evidence="4">Homotetramer. Residues from neighboring subunits contribute catalytic and substrate-binding residues to each active site.</text>
</comment>
<evidence type="ECO:0000256" key="6">
    <source>
        <dbReference type="ARBA" id="ARBA00017058"/>
    </source>
</evidence>
<dbReference type="PRINTS" id="PR00149">
    <property type="entry name" value="FUMRATELYASE"/>
</dbReference>
<accession>A0ABD4TJA3</accession>
<evidence type="ECO:0000259" key="15">
    <source>
        <dbReference type="SMART" id="SM00998"/>
    </source>
</evidence>
<protein>
    <recommendedName>
        <fullName evidence="6 13">Adenylosuccinate lyase</fullName>
        <shortName evidence="14">ASL</shortName>
        <ecNumber evidence="5 13">4.3.2.2</ecNumber>
    </recommendedName>
    <alternativeName>
        <fullName evidence="11 14">Adenylosuccinase</fullName>
    </alternativeName>
</protein>
<dbReference type="GO" id="GO:0009168">
    <property type="term" value="P:purine ribonucleoside monophosphate biosynthetic process"/>
    <property type="evidence" value="ECO:0007669"/>
    <property type="project" value="UniProtKB-ARBA"/>
</dbReference>
<dbReference type="SUPFAM" id="SSF48557">
    <property type="entry name" value="L-aspartase-like"/>
    <property type="match status" value="1"/>
</dbReference>
<comment type="similarity">
    <text evidence="3 14">Belongs to the lyase 1 family. Adenylosuccinate lyase subfamily.</text>
</comment>
<keyword evidence="8 14" id="KW-0456">Lyase</keyword>
<sequence>MAIHPIDFRYGTTEMRRIWSEEARFNAIIRAEVALAAAEAEIGLIPMESAEAIAAAAPKASLRRANEIEAEINHDMMAVVKALAEVSGPAGRWVHYGATSNDILDTATALQIKDALDCIEEKLKILLRVLIERSTATKTLVCAGRTHGQIGVPTTYGLRFAIWASEIGRHIIRLREIRPRVVVGQMTGAVGTQAAFGEDGMEVQAAMMRHLGIGSVDVSNQVVSRDRFAEYFFLLANIATTLDKIGIEIRSLQRTEIAEVEEAFAKKQVGSSTMPHKRNPIKSEQVGGLARVIRSAVEPALLNNTLWDERDLTNSSCERVIFPEATILCDHCLKVMAQALEGLIIKEENVAKNLDLLHGINLAESVMIELTRRGMDRQAAHEVIRANSMKALEEKRSLAEILSEIPEVTGLISSAEIEDALLPKRYIGTSVQQVERVIKKLAPLTS</sequence>
<dbReference type="InterPro" id="IPR022761">
    <property type="entry name" value="Fumarate_lyase_N"/>
</dbReference>
<dbReference type="Pfam" id="PF10397">
    <property type="entry name" value="ADSL_C"/>
    <property type="match status" value="1"/>
</dbReference>
<dbReference type="GO" id="GO:0004018">
    <property type="term" value="F:N6-(1,2-dicarboxyethyl)AMP AMP-lyase (fumarate-forming) activity"/>
    <property type="evidence" value="ECO:0007669"/>
    <property type="project" value="UniProtKB-UniRule"/>
</dbReference>
<comment type="pathway">
    <text evidence="1 14">Purine metabolism; IMP biosynthesis via de novo pathway; 5-amino-1-(5-phospho-D-ribosyl)imidazole-4-carboxamide from 5-amino-1-(5-phospho-D-ribosyl)imidazole-4-carboxylate: step 2/2.</text>
</comment>
<evidence type="ECO:0000256" key="14">
    <source>
        <dbReference type="RuleBase" id="RU361172"/>
    </source>
</evidence>
<dbReference type="CDD" id="cd01360">
    <property type="entry name" value="Adenylsuccinate_lyase_1"/>
    <property type="match status" value="1"/>
</dbReference>
<dbReference type="InterPro" id="IPR019468">
    <property type="entry name" value="AdenyloSucc_lyase_C"/>
</dbReference>
<evidence type="ECO:0000256" key="2">
    <source>
        <dbReference type="ARBA" id="ARBA00004734"/>
    </source>
</evidence>
<evidence type="ECO:0000256" key="13">
    <source>
        <dbReference type="NCBIfam" id="TIGR00928"/>
    </source>
</evidence>
<evidence type="ECO:0000256" key="5">
    <source>
        <dbReference type="ARBA" id="ARBA00012339"/>
    </source>
</evidence>
<dbReference type="InterPro" id="IPR000362">
    <property type="entry name" value="Fumarate_lyase_fam"/>
</dbReference>
<comment type="caution">
    <text evidence="16">The sequence shown here is derived from an EMBL/GenBank/DDBJ whole genome shotgun (WGS) entry which is preliminary data.</text>
</comment>
<feature type="domain" description="Adenylosuccinate lyase C-terminal" evidence="15">
    <location>
        <begin position="358"/>
        <end position="438"/>
    </location>
</feature>
<evidence type="ECO:0000256" key="8">
    <source>
        <dbReference type="ARBA" id="ARBA00023239"/>
    </source>
</evidence>
<dbReference type="EMBL" id="VOTZ01000004">
    <property type="protein sequence ID" value="MCQ1537910.1"/>
    <property type="molecule type" value="Genomic_DNA"/>
</dbReference>
<dbReference type="Proteomes" id="UP001524383">
    <property type="component" value="Unassembled WGS sequence"/>
</dbReference>
<dbReference type="GO" id="GO:0009152">
    <property type="term" value="P:purine ribonucleotide biosynthetic process"/>
    <property type="evidence" value="ECO:0007669"/>
    <property type="project" value="UniProtKB-UniRule"/>
</dbReference>
<organism evidence="16 17">
    <name type="scientific">Methanocalculus taiwanensis</name>
    <dbReference type="NCBI Taxonomy" id="106207"/>
    <lineage>
        <taxon>Archaea</taxon>
        <taxon>Methanobacteriati</taxon>
        <taxon>Methanobacteriota</taxon>
        <taxon>Stenosarchaea group</taxon>
        <taxon>Methanomicrobia</taxon>
        <taxon>Methanomicrobiales</taxon>
        <taxon>Methanocalculaceae</taxon>
        <taxon>Methanocalculus</taxon>
    </lineage>
</organism>
<comment type="catalytic activity">
    <reaction evidence="12">
        <text>N(6)-(1,2-dicarboxyethyl)-AMP = fumarate + AMP</text>
        <dbReference type="Rhea" id="RHEA:16853"/>
        <dbReference type="ChEBI" id="CHEBI:29806"/>
        <dbReference type="ChEBI" id="CHEBI:57567"/>
        <dbReference type="ChEBI" id="CHEBI:456215"/>
        <dbReference type="EC" id="4.3.2.2"/>
    </reaction>
    <physiologicalReaction direction="left-to-right" evidence="12">
        <dbReference type="Rhea" id="RHEA:16854"/>
    </physiologicalReaction>
</comment>
<reference evidence="16 17" key="1">
    <citation type="submission" date="2019-08" db="EMBL/GenBank/DDBJ databases">
        <authorList>
            <person name="Chen S.-C."/>
            <person name="Lai M.-C."/>
            <person name="You Y.-T."/>
        </authorList>
    </citation>
    <scope>NUCLEOTIDE SEQUENCE [LARGE SCALE GENOMIC DNA]</scope>
    <source>
        <strain evidence="16 17">P2F9704a</strain>
    </source>
</reference>
<dbReference type="SMART" id="SM00998">
    <property type="entry name" value="ADSL_C"/>
    <property type="match status" value="1"/>
</dbReference>
<dbReference type="AlphaFoldDB" id="A0ABD4TJA3"/>
<dbReference type="PANTHER" id="PTHR43172:SF1">
    <property type="entry name" value="ADENYLOSUCCINATE LYASE"/>
    <property type="match status" value="1"/>
</dbReference>